<evidence type="ECO:0000259" key="2">
    <source>
        <dbReference type="Pfam" id="PF09992"/>
    </source>
</evidence>
<evidence type="ECO:0000313" key="3">
    <source>
        <dbReference type="EMBL" id="OGM11164.1"/>
    </source>
</evidence>
<dbReference type="Pfam" id="PF09992">
    <property type="entry name" value="NAGPA"/>
    <property type="match status" value="1"/>
</dbReference>
<dbReference type="AlphaFoldDB" id="A0A1F7X7Z6"/>
<gene>
    <name evidence="3" type="ORF">A2Z22_01110</name>
</gene>
<dbReference type="InterPro" id="IPR018711">
    <property type="entry name" value="NAGPA"/>
</dbReference>
<feature type="coiled-coil region" evidence="1">
    <location>
        <begin position="59"/>
        <end position="152"/>
    </location>
</feature>
<name>A0A1F7X7Z6_9BACT</name>
<protein>
    <recommendedName>
        <fullName evidence="2">Phosphodiester glycosidase domain-containing protein</fullName>
    </recommendedName>
</protein>
<evidence type="ECO:0000256" key="1">
    <source>
        <dbReference type="SAM" id="Coils"/>
    </source>
</evidence>
<dbReference type="EMBL" id="MGFS01000025">
    <property type="protein sequence ID" value="OGM11164.1"/>
    <property type="molecule type" value="Genomic_DNA"/>
</dbReference>
<dbReference type="Proteomes" id="UP000177053">
    <property type="component" value="Unassembled WGS sequence"/>
</dbReference>
<feature type="domain" description="Phosphodiester glycosidase" evidence="2">
    <location>
        <begin position="234"/>
        <end position="403"/>
    </location>
</feature>
<proteinExistence type="predicted"/>
<accession>A0A1F7X7Z6</accession>
<organism evidence="3 4">
    <name type="scientific">Candidatus Woesebacteria bacterium RBG_16_34_12</name>
    <dbReference type="NCBI Taxonomy" id="1802480"/>
    <lineage>
        <taxon>Bacteria</taxon>
        <taxon>Candidatus Woeseibacteriota</taxon>
    </lineage>
</organism>
<sequence>MNKFKYLQSPIIKKLKLTRISKKNIILILFSIFLLLLASLSVFQKYSLQKKLDNLYKEKSDIETLFSSTEQELQELRNQDQVKTNIELKETIENIEDAYDKAVSSYEELLKLKENDQAESKDLDELFTKSLVELSNQEYTTAEATLAELNKKTKAEVDRLASLATPKVTAPESNTPPGSGYSRQYVTTDTGSFLVSMVVADIGSTRMIVDTAADADCSNNCPVLPLSEYISRNGAFAGINGTYFCPAEYPSCAGKTNSFDLLVMNHKKTYFNSSNNVYSGNPVVIFGDGYIRFVSSGTEWGRDTSPNGVLMNYPLLLMNSEIKFGGDEDPKKGSRGGRSFVANKGNLVYIGVVHSATVAESARVMKALGFENALNLDDGGSTALWSGGYKVGPGRNLPNVILFVKK</sequence>
<keyword evidence="1" id="KW-0175">Coiled coil</keyword>
<reference evidence="3 4" key="1">
    <citation type="journal article" date="2016" name="Nat. Commun.">
        <title>Thousands of microbial genomes shed light on interconnected biogeochemical processes in an aquifer system.</title>
        <authorList>
            <person name="Anantharaman K."/>
            <person name="Brown C.T."/>
            <person name="Hug L.A."/>
            <person name="Sharon I."/>
            <person name="Castelle C.J."/>
            <person name="Probst A.J."/>
            <person name="Thomas B.C."/>
            <person name="Singh A."/>
            <person name="Wilkins M.J."/>
            <person name="Karaoz U."/>
            <person name="Brodie E.L."/>
            <person name="Williams K.H."/>
            <person name="Hubbard S.S."/>
            <person name="Banfield J.F."/>
        </authorList>
    </citation>
    <scope>NUCLEOTIDE SEQUENCE [LARGE SCALE GENOMIC DNA]</scope>
</reference>
<comment type="caution">
    <text evidence="3">The sequence shown here is derived from an EMBL/GenBank/DDBJ whole genome shotgun (WGS) entry which is preliminary data.</text>
</comment>
<evidence type="ECO:0000313" key="4">
    <source>
        <dbReference type="Proteomes" id="UP000177053"/>
    </source>
</evidence>